<gene>
    <name evidence="12" type="ORF">EJ05DRAFT_31495</name>
</gene>
<dbReference type="SMART" id="SM00831">
    <property type="entry name" value="Cation_ATPase_N"/>
    <property type="match status" value="1"/>
</dbReference>
<feature type="transmembrane region" description="Helical" evidence="10">
    <location>
        <begin position="986"/>
        <end position="1009"/>
    </location>
</feature>
<keyword evidence="5" id="KW-0067">ATP-binding</keyword>
<dbReference type="FunFam" id="3.40.50.1000:FF:000001">
    <property type="entry name" value="Phospholipid-transporting ATPase IC"/>
    <property type="match status" value="1"/>
</dbReference>
<accession>A0A6A6WM21</accession>
<name>A0A6A6WM21_9PEZI</name>
<dbReference type="FunFam" id="3.40.50.1000:FF:000083">
    <property type="entry name" value="Sodium/potassium-transporting ATPase subunit alpha"/>
    <property type="match status" value="1"/>
</dbReference>
<dbReference type="Gene3D" id="3.40.50.1000">
    <property type="entry name" value="HAD superfamily/HAD-like"/>
    <property type="match status" value="1"/>
</dbReference>
<dbReference type="SUPFAM" id="SSF81653">
    <property type="entry name" value="Calcium ATPase, transduction domain A"/>
    <property type="match status" value="1"/>
</dbReference>
<dbReference type="InterPro" id="IPR001757">
    <property type="entry name" value="P_typ_ATPase"/>
</dbReference>
<dbReference type="InterPro" id="IPR050510">
    <property type="entry name" value="Cation_transp_ATPase_P-type"/>
</dbReference>
<dbReference type="Pfam" id="PF00689">
    <property type="entry name" value="Cation_ATPase_C"/>
    <property type="match status" value="1"/>
</dbReference>
<evidence type="ECO:0000256" key="5">
    <source>
        <dbReference type="ARBA" id="ARBA00022840"/>
    </source>
</evidence>
<dbReference type="GO" id="GO:0006883">
    <property type="term" value="P:intracellular sodium ion homeostasis"/>
    <property type="evidence" value="ECO:0007669"/>
    <property type="project" value="TreeGrafter"/>
</dbReference>
<evidence type="ECO:0000313" key="13">
    <source>
        <dbReference type="Proteomes" id="UP000799437"/>
    </source>
</evidence>
<reference evidence="12" key="1">
    <citation type="journal article" date="2020" name="Stud. Mycol.">
        <title>101 Dothideomycetes genomes: a test case for predicting lifestyles and emergence of pathogens.</title>
        <authorList>
            <person name="Haridas S."/>
            <person name="Albert R."/>
            <person name="Binder M."/>
            <person name="Bloem J."/>
            <person name="Labutti K."/>
            <person name="Salamov A."/>
            <person name="Andreopoulos B."/>
            <person name="Baker S."/>
            <person name="Barry K."/>
            <person name="Bills G."/>
            <person name="Bluhm B."/>
            <person name="Cannon C."/>
            <person name="Castanera R."/>
            <person name="Culley D."/>
            <person name="Daum C."/>
            <person name="Ezra D."/>
            <person name="Gonzalez J."/>
            <person name="Henrissat B."/>
            <person name="Kuo A."/>
            <person name="Liang C."/>
            <person name="Lipzen A."/>
            <person name="Lutzoni F."/>
            <person name="Magnuson J."/>
            <person name="Mondo S."/>
            <person name="Nolan M."/>
            <person name="Ohm R."/>
            <person name="Pangilinan J."/>
            <person name="Park H.-J."/>
            <person name="Ramirez L."/>
            <person name="Alfaro M."/>
            <person name="Sun H."/>
            <person name="Tritt A."/>
            <person name="Yoshinaga Y."/>
            <person name="Zwiers L.-H."/>
            <person name="Turgeon B."/>
            <person name="Goodwin S."/>
            <person name="Spatafora J."/>
            <person name="Crous P."/>
            <person name="Grigoriev I."/>
        </authorList>
    </citation>
    <scope>NUCLEOTIDE SEQUENCE</scope>
    <source>
        <strain evidence="12">CBS 121739</strain>
    </source>
</reference>
<dbReference type="GO" id="GO:0016887">
    <property type="term" value="F:ATP hydrolysis activity"/>
    <property type="evidence" value="ECO:0007669"/>
    <property type="project" value="InterPro"/>
</dbReference>
<dbReference type="InterPro" id="IPR044492">
    <property type="entry name" value="P_typ_ATPase_HD_dom"/>
</dbReference>
<evidence type="ECO:0000256" key="6">
    <source>
        <dbReference type="ARBA" id="ARBA00022967"/>
    </source>
</evidence>
<proteinExistence type="predicted"/>
<dbReference type="NCBIfam" id="TIGR01494">
    <property type="entry name" value="ATPase_P-type"/>
    <property type="match status" value="2"/>
</dbReference>
<dbReference type="Pfam" id="PF13246">
    <property type="entry name" value="Cation_ATPase"/>
    <property type="match status" value="1"/>
</dbReference>
<dbReference type="InterPro" id="IPR023214">
    <property type="entry name" value="HAD_sf"/>
</dbReference>
<feature type="transmembrane region" description="Helical" evidence="10">
    <location>
        <begin position="377"/>
        <end position="397"/>
    </location>
</feature>
<dbReference type="GO" id="GO:0005391">
    <property type="term" value="F:P-type sodium:potassium-exchanging transporter activity"/>
    <property type="evidence" value="ECO:0007669"/>
    <property type="project" value="TreeGrafter"/>
</dbReference>
<evidence type="ECO:0000256" key="9">
    <source>
        <dbReference type="SAM" id="MobiDB-lite"/>
    </source>
</evidence>
<keyword evidence="3 10" id="KW-0812">Transmembrane</keyword>
<dbReference type="SFLD" id="SFLDG00002">
    <property type="entry name" value="C1.7:_P-type_atpase_like"/>
    <property type="match status" value="1"/>
</dbReference>
<keyword evidence="7 10" id="KW-1133">Transmembrane helix</keyword>
<dbReference type="RefSeq" id="XP_033605696.1">
    <property type="nucleotide sequence ID" value="XM_033740717.1"/>
</dbReference>
<feature type="transmembrane region" description="Helical" evidence="10">
    <location>
        <begin position="929"/>
        <end position="957"/>
    </location>
</feature>
<feature type="region of interest" description="Disordered" evidence="9">
    <location>
        <begin position="1"/>
        <end position="40"/>
    </location>
</feature>
<keyword evidence="13" id="KW-1185">Reference proteome</keyword>
<dbReference type="InterPro" id="IPR036412">
    <property type="entry name" value="HAD-like_sf"/>
</dbReference>
<dbReference type="PANTHER" id="PTHR43294:SF21">
    <property type="entry name" value="CATION TRANSPORTING ATPASE"/>
    <property type="match status" value="1"/>
</dbReference>
<dbReference type="GO" id="GO:0005524">
    <property type="term" value="F:ATP binding"/>
    <property type="evidence" value="ECO:0007669"/>
    <property type="project" value="UniProtKB-KW"/>
</dbReference>
<dbReference type="PANTHER" id="PTHR43294">
    <property type="entry name" value="SODIUM/POTASSIUM-TRANSPORTING ATPASE SUBUNIT ALPHA"/>
    <property type="match status" value="1"/>
</dbReference>
<dbReference type="InterPro" id="IPR023298">
    <property type="entry name" value="ATPase_P-typ_TM_dom_sf"/>
</dbReference>
<dbReference type="AlphaFoldDB" id="A0A6A6WM21"/>
<evidence type="ECO:0000256" key="3">
    <source>
        <dbReference type="ARBA" id="ARBA00022692"/>
    </source>
</evidence>
<dbReference type="SFLD" id="SFLDS00003">
    <property type="entry name" value="Haloacid_Dehalogenase"/>
    <property type="match status" value="1"/>
</dbReference>
<dbReference type="GeneID" id="54481771"/>
<dbReference type="GO" id="GO:0030007">
    <property type="term" value="P:intracellular potassium ion homeostasis"/>
    <property type="evidence" value="ECO:0007669"/>
    <property type="project" value="TreeGrafter"/>
</dbReference>
<evidence type="ECO:0000256" key="7">
    <source>
        <dbReference type="ARBA" id="ARBA00022989"/>
    </source>
</evidence>
<dbReference type="SUPFAM" id="SSF56784">
    <property type="entry name" value="HAD-like"/>
    <property type="match status" value="1"/>
</dbReference>
<dbReference type="PRINTS" id="PR00119">
    <property type="entry name" value="CATATPASE"/>
</dbReference>
<dbReference type="PRINTS" id="PR00121">
    <property type="entry name" value="NAKATPASE"/>
</dbReference>
<dbReference type="Gene3D" id="3.40.1110.10">
    <property type="entry name" value="Calcium-transporting ATPase, cytoplasmic domain N"/>
    <property type="match status" value="1"/>
</dbReference>
<keyword evidence="6" id="KW-1278">Translocase</keyword>
<comment type="subcellular location">
    <subcellularLocation>
        <location evidence="1">Cell membrane</location>
        <topology evidence="1">Multi-pass membrane protein</topology>
    </subcellularLocation>
</comment>
<dbReference type="OrthoDB" id="158672at2759"/>
<feature type="transmembrane region" description="Helical" evidence="10">
    <location>
        <begin position="1030"/>
        <end position="1049"/>
    </location>
</feature>
<dbReference type="PROSITE" id="PS00154">
    <property type="entry name" value="ATPASE_E1_E2"/>
    <property type="match status" value="1"/>
</dbReference>
<dbReference type="Gene3D" id="2.70.150.10">
    <property type="entry name" value="Calcium-transporting ATPase, cytoplasmic transduction domain A"/>
    <property type="match status" value="1"/>
</dbReference>
<feature type="transmembrane region" description="Helical" evidence="10">
    <location>
        <begin position="886"/>
        <end position="908"/>
    </location>
</feature>
<evidence type="ECO:0000256" key="4">
    <source>
        <dbReference type="ARBA" id="ARBA00022741"/>
    </source>
</evidence>
<dbReference type="InterPro" id="IPR004014">
    <property type="entry name" value="ATPase_P-typ_cation-transptr_N"/>
</dbReference>
<dbReference type="Proteomes" id="UP000799437">
    <property type="component" value="Unassembled WGS sequence"/>
</dbReference>
<dbReference type="EMBL" id="ML996565">
    <property type="protein sequence ID" value="KAF2763245.1"/>
    <property type="molecule type" value="Genomic_DNA"/>
</dbReference>
<evidence type="ECO:0000256" key="2">
    <source>
        <dbReference type="ARBA" id="ARBA00022475"/>
    </source>
</evidence>
<dbReference type="GO" id="GO:1902600">
    <property type="term" value="P:proton transmembrane transport"/>
    <property type="evidence" value="ECO:0007669"/>
    <property type="project" value="TreeGrafter"/>
</dbReference>
<keyword evidence="4" id="KW-0547">Nucleotide-binding</keyword>
<dbReference type="InterPro" id="IPR023299">
    <property type="entry name" value="ATPase_P-typ_cyto_dom_N"/>
</dbReference>
<dbReference type="InterPro" id="IPR059000">
    <property type="entry name" value="ATPase_P-type_domA"/>
</dbReference>
<feature type="transmembrane region" description="Helical" evidence="10">
    <location>
        <begin position="859"/>
        <end position="880"/>
    </location>
</feature>
<protein>
    <submittedName>
        <fullName evidence="12">P-type ATPase-like protein</fullName>
    </submittedName>
</protein>
<dbReference type="GO" id="GO:0005886">
    <property type="term" value="C:plasma membrane"/>
    <property type="evidence" value="ECO:0007669"/>
    <property type="project" value="UniProtKB-SubCell"/>
</dbReference>
<feature type="transmembrane region" description="Helical" evidence="10">
    <location>
        <begin position="187"/>
        <end position="206"/>
    </location>
</feature>
<dbReference type="InterPro" id="IPR008250">
    <property type="entry name" value="ATPase_P-typ_transduc_dom_A_sf"/>
</dbReference>
<dbReference type="InterPro" id="IPR018303">
    <property type="entry name" value="ATPase_P-typ_P_site"/>
</dbReference>
<dbReference type="InterPro" id="IPR006068">
    <property type="entry name" value="ATPase_P-typ_cation-transptr_C"/>
</dbReference>
<dbReference type="SUPFAM" id="SSF81660">
    <property type="entry name" value="Metal cation-transporting ATPase, ATP-binding domain N"/>
    <property type="match status" value="1"/>
</dbReference>
<feature type="domain" description="Cation-transporting P-type ATPase N-terminal" evidence="11">
    <location>
        <begin position="103"/>
        <end position="176"/>
    </location>
</feature>
<sequence length="1100" mass="121091">MEPESKEPQVTDPEVQPRVLRVQYADEIDNRHSRSRGRRLSMDSIRSMHSMRIVEPKVVLPTQFKTLSFNVEESNTRDAKEALRSKKASKSKDEKGVEFADTVWHRLDEDELYQRLSTSPLQGLAKEQVARKLKDYGPNVFSSPPSQWAKKTFLYLFGGFGSILFVASILVFIAWKPLGKPPQVANLALAVVLAIVWVIQACFSFYQDWSSSRVMASITSMIPDEAIVLRDGQQIRIAGSEIVPGDIIYLRLGNKLPADVRYVHVSADAKFDRSVLTGETVPIRGSTVSTDDNFLETACIGMAGTHCVSGEATGVVVATGDNSVFGRLAKLTSAPNTGLTNLEREIYYFVSVIVGVMLTMVIVVITVWATWLRKDHPNWLSVSNLIIACVSVAVAFIPEGLPIAVTSSLTITANIMKRNQILCKSLKTVETLGSVSVICSDKTGTLTRNSMTVTDIMVEQQSLTAVAASGVMETNGTAKPVSAPVLTLSCLSLIGALCNAGEFDAATVSEPLACRKVFGDATDQAVLRFAESLRSVAEARSQWASVHRVAFNSKNKFMAQLVRSSGIHDASSTNSTVLLTLKGAPDVLLPRCTHYLTSAGINEAIDSVYSTYLEQTKDRWSREAKRVIIFAQKEIPTEKMPAPDSYEFEDWIMEQAASSLGIVGLVAITDPVRQEIPDVIRTLRGAGIKFHMVTGDFRLTAQAIAENCGIITAHSVDDISALSRSTSVPSTAVSSYGGVDMNPQNPRAIVLSGPDMMQLDEDQWENLCAYDEIVFARTTPEQKLRIVKEFQKRKETVGMTGDGVNDAPSLKAADIGIAMGGGSEVAIEAADMVLLDSFAAIVEAVKYGRVVFDNLKKTICYLLPAGSFSEFWPIMTNVLFGLPQILSSFLMIIICCFTDCAAAIAIAYEKPEADVLLRKPRNPAKDRLVNFKLIGYAYGFIGVLQTVSSFAMSYWFASRRGITFGTLWFGFGTVPSNMSMAEYTSILNTASSIYFVTLVVMQWFNLMAVRTRRLSILQHPPLFRVDTRNVYLFPAIVFALLIAVFFNYVPTFQQNLSTSTIPVAHWFLPMAFGMAILLLDEGRKFWLRKYPHSIIARLAW</sequence>
<dbReference type="SFLD" id="SFLDF00027">
    <property type="entry name" value="p-type_atpase"/>
    <property type="match status" value="1"/>
</dbReference>
<dbReference type="GO" id="GO:0036376">
    <property type="term" value="P:sodium ion export across plasma membrane"/>
    <property type="evidence" value="ECO:0007669"/>
    <property type="project" value="TreeGrafter"/>
</dbReference>
<feature type="transmembrane region" description="Helical" evidence="10">
    <location>
        <begin position="1061"/>
        <end position="1079"/>
    </location>
</feature>
<organism evidence="12 13">
    <name type="scientific">Pseudovirgaria hyperparasitica</name>
    <dbReference type="NCBI Taxonomy" id="470096"/>
    <lineage>
        <taxon>Eukaryota</taxon>
        <taxon>Fungi</taxon>
        <taxon>Dikarya</taxon>
        <taxon>Ascomycota</taxon>
        <taxon>Pezizomycotina</taxon>
        <taxon>Dothideomycetes</taxon>
        <taxon>Dothideomycetes incertae sedis</taxon>
        <taxon>Acrospermales</taxon>
        <taxon>Acrospermaceae</taxon>
        <taxon>Pseudovirgaria</taxon>
    </lineage>
</organism>
<dbReference type="Gene3D" id="1.20.1110.10">
    <property type="entry name" value="Calcium-transporting ATPase, transmembrane domain"/>
    <property type="match status" value="1"/>
</dbReference>
<dbReference type="GO" id="GO:1990573">
    <property type="term" value="P:potassium ion import across plasma membrane"/>
    <property type="evidence" value="ECO:0007669"/>
    <property type="project" value="TreeGrafter"/>
</dbReference>
<evidence type="ECO:0000256" key="8">
    <source>
        <dbReference type="ARBA" id="ARBA00023136"/>
    </source>
</evidence>
<feature type="transmembrane region" description="Helical" evidence="10">
    <location>
        <begin position="346"/>
        <end position="371"/>
    </location>
</feature>
<dbReference type="Pfam" id="PF00690">
    <property type="entry name" value="Cation_ATPase_N"/>
    <property type="match status" value="1"/>
</dbReference>
<dbReference type="SUPFAM" id="SSF81665">
    <property type="entry name" value="Calcium ATPase, transmembrane domain M"/>
    <property type="match status" value="1"/>
</dbReference>
<feature type="transmembrane region" description="Helical" evidence="10">
    <location>
        <begin position="153"/>
        <end position="175"/>
    </location>
</feature>
<dbReference type="Pfam" id="PF00702">
    <property type="entry name" value="Hydrolase"/>
    <property type="match status" value="1"/>
</dbReference>
<evidence type="ECO:0000313" key="12">
    <source>
        <dbReference type="EMBL" id="KAF2763245.1"/>
    </source>
</evidence>
<evidence type="ECO:0000259" key="11">
    <source>
        <dbReference type="SMART" id="SM00831"/>
    </source>
</evidence>
<keyword evidence="8 10" id="KW-0472">Membrane</keyword>
<dbReference type="Pfam" id="PF00122">
    <property type="entry name" value="E1-E2_ATPase"/>
    <property type="match status" value="1"/>
</dbReference>
<keyword evidence="2" id="KW-1003">Cell membrane</keyword>
<evidence type="ECO:0000256" key="1">
    <source>
        <dbReference type="ARBA" id="ARBA00004651"/>
    </source>
</evidence>
<evidence type="ECO:0000256" key="10">
    <source>
        <dbReference type="SAM" id="Phobius"/>
    </source>
</evidence>